<dbReference type="PROSITE" id="PS01010">
    <property type="entry name" value="CRISP_2"/>
    <property type="match status" value="1"/>
</dbReference>
<evidence type="ECO:0000313" key="3">
    <source>
        <dbReference type="EMBL" id="MFC5345069.1"/>
    </source>
</evidence>
<evidence type="ECO:0000259" key="2">
    <source>
        <dbReference type="SMART" id="SM00198"/>
    </source>
</evidence>
<dbReference type="InterPro" id="IPR014044">
    <property type="entry name" value="CAP_dom"/>
</dbReference>
<dbReference type="Proteomes" id="UP001596152">
    <property type="component" value="Unassembled WGS sequence"/>
</dbReference>
<comment type="caution">
    <text evidence="3">The sequence shown here is derived from an EMBL/GenBank/DDBJ whole genome shotgun (WGS) entry which is preliminary data.</text>
</comment>
<gene>
    <name evidence="3" type="ORF">ACFPIE_14180</name>
</gene>
<dbReference type="RefSeq" id="WP_374038149.1">
    <property type="nucleotide sequence ID" value="NZ_CP169082.1"/>
</dbReference>
<feature type="domain" description="SCP" evidence="2">
    <location>
        <begin position="60"/>
        <end position="199"/>
    </location>
</feature>
<keyword evidence="4" id="KW-1185">Reference proteome</keyword>
<dbReference type="SMART" id="SM00198">
    <property type="entry name" value="SCP"/>
    <property type="match status" value="1"/>
</dbReference>
<feature type="signal peptide" evidence="1">
    <location>
        <begin position="1"/>
        <end position="22"/>
    </location>
</feature>
<dbReference type="SUPFAM" id="SSF55797">
    <property type="entry name" value="PR-1-like"/>
    <property type="match status" value="1"/>
</dbReference>
<evidence type="ECO:0000256" key="1">
    <source>
        <dbReference type="SAM" id="SignalP"/>
    </source>
</evidence>
<dbReference type="PROSITE" id="PS01009">
    <property type="entry name" value="CRISP_1"/>
    <property type="match status" value="1"/>
</dbReference>
<dbReference type="Pfam" id="PF00188">
    <property type="entry name" value="CAP"/>
    <property type="match status" value="1"/>
</dbReference>
<dbReference type="EMBL" id="JBHSLF010000025">
    <property type="protein sequence ID" value="MFC5345069.1"/>
    <property type="molecule type" value="Genomic_DNA"/>
</dbReference>
<evidence type="ECO:0000313" key="4">
    <source>
        <dbReference type="Proteomes" id="UP001596152"/>
    </source>
</evidence>
<feature type="chain" id="PRO_5045259848" evidence="1">
    <location>
        <begin position="23"/>
        <end position="202"/>
    </location>
</feature>
<organism evidence="3 4">
    <name type="scientific">Brevundimonas staleyi</name>
    <dbReference type="NCBI Taxonomy" id="74326"/>
    <lineage>
        <taxon>Bacteria</taxon>
        <taxon>Pseudomonadati</taxon>
        <taxon>Pseudomonadota</taxon>
        <taxon>Alphaproteobacteria</taxon>
        <taxon>Caulobacterales</taxon>
        <taxon>Caulobacteraceae</taxon>
        <taxon>Brevundimonas</taxon>
    </lineage>
</organism>
<dbReference type="InterPro" id="IPR035940">
    <property type="entry name" value="CAP_sf"/>
</dbReference>
<dbReference type="InterPro" id="IPR002413">
    <property type="entry name" value="V5_allergen-like"/>
</dbReference>
<dbReference type="InterPro" id="IPR001283">
    <property type="entry name" value="CRISP-related"/>
</dbReference>
<sequence>MNTRCLLAAIVAVITMPVSARAQSSVQAEPTDDHVWFEPASEQARTLRAIVPADDSRPSNEIEARVLIAHNRERAASNVGPLIWSDNLEAEARDWVEELIATDRFAHDPRPHGHGENLWMGWGGRVFTPEDMVGGWIAERHLYRPGVFPNVSRTGDWVAVGHYTQLIWRGTTHVGCAIATRGDRSILACRYSPPGNVDGQRP</sequence>
<keyword evidence="1" id="KW-0732">Signal</keyword>
<protein>
    <submittedName>
        <fullName evidence="3">CAP domain-containing protein</fullName>
    </submittedName>
</protein>
<accession>A0ABW0FVE6</accession>
<dbReference type="PRINTS" id="PR00838">
    <property type="entry name" value="V5ALLERGEN"/>
</dbReference>
<reference evidence="4" key="1">
    <citation type="journal article" date="2019" name="Int. J. Syst. Evol. Microbiol.">
        <title>The Global Catalogue of Microorganisms (GCM) 10K type strain sequencing project: providing services to taxonomists for standard genome sequencing and annotation.</title>
        <authorList>
            <consortium name="The Broad Institute Genomics Platform"/>
            <consortium name="The Broad Institute Genome Sequencing Center for Infectious Disease"/>
            <person name="Wu L."/>
            <person name="Ma J."/>
        </authorList>
    </citation>
    <scope>NUCLEOTIDE SEQUENCE [LARGE SCALE GENOMIC DNA]</scope>
    <source>
        <strain evidence="4">JCM 12125</strain>
    </source>
</reference>
<dbReference type="Gene3D" id="3.40.33.10">
    <property type="entry name" value="CAP"/>
    <property type="match status" value="1"/>
</dbReference>
<dbReference type="PANTHER" id="PTHR10334">
    <property type="entry name" value="CYSTEINE-RICH SECRETORY PROTEIN-RELATED"/>
    <property type="match status" value="1"/>
</dbReference>
<dbReference type="InterPro" id="IPR018244">
    <property type="entry name" value="Allrgn_V5/Tpx1_CS"/>
</dbReference>
<dbReference type="PRINTS" id="PR00837">
    <property type="entry name" value="V5TPXLIKE"/>
</dbReference>
<proteinExistence type="predicted"/>
<name>A0ABW0FVE6_9CAUL</name>